<dbReference type="BioCyc" id="MPUL272635:G1GT6-176-MONOMER"/>
<dbReference type="NCBIfam" id="NF046010">
    <property type="entry name" value="MAG6790_fam"/>
    <property type="match status" value="1"/>
</dbReference>
<dbReference type="EMBL" id="AL445563">
    <property type="protein sequence ID" value="CAC13348.1"/>
    <property type="molecule type" value="Genomic_DNA"/>
</dbReference>
<keyword evidence="2" id="KW-1185">Reference proteome</keyword>
<dbReference type="Proteomes" id="UP000000528">
    <property type="component" value="Chromosome"/>
</dbReference>
<gene>
    <name evidence="1" type="ordered locus">MYPU_1750</name>
</gene>
<dbReference type="HOGENOM" id="CLU_2735689_0_0_14"/>
<protein>
    <submittedName>
        <fullName evidence="1">Uncharacterized protein</fullName>
    </submittedName>
</protein>
<dbReference type="eggNOG" id="ENOG5032IMS">
    <property type="taxonomic scope" value="Bacteria"/>
</dbReference>
<name>Q98R35_MYCPU</name>
<dbReference type="STRING" id="272635.gene:17576760"/>
<dbReference type="PIR" id="G90533">
    <property type="entry name" value="G90533"/>
</dbReference>
<dbReference type="RefSeq" id="WP_010924979.1">
    <property type="nucleotide sequence ID" value="NC_002771.1"/>
</dbReference>
<evidence type="ECO:0000313" key="2">
    <source>
        <dbReference type="Proteomes" id="UP000000528"/>
    </source>
</evidence>
<accession>Q98R35</accession>
<reference evidence="1 2" key="1">
    <citation type="journal article" date="2001" name="Nucleic Acids Res.">
        <title>The complete genome sequence of the murine respiratory pathogen Mycoplasma pulmonis.</title>
        <authorList>
            <person name="Chambaud I."/>
            <person name="Heilig R."/>
            <person name="Ferris S."/>
            <person name="Barbe V."/>
            <person name="Samson D."/>
            <person name="Galisson F."/>
            <person name="Moszer I."/>
            <person name="Dybvig K."/>
            <person name="Wroblewski H."/>
            <person name="Viari A."/>
            <person name="Rocha E.P.C."/>
            <person name="Blanchard A."/>
        </authorList>
    </citation>
    <scope>NUCLEOTIDE SEQUENCE [LARGE SCALE GENOMIC DNA]</scope>
    <source>
        <strain evidence="1 2">UAB CTIP</strain>
    </source>
</reference>
<sequence>MYQYKAILKSTREVVAEGHTIEDVEKSVKTYRRGQKRNQHTSAHVGVEIIHVLRDKKEGADHSKEKLIKII</sequence>
<dbReference type="AlphaFoldDB" id="Q98R35"/>
<evidence type="ECO:0000313" key="1">
    <source>
        <dbReference type="EMBL" id="CAC13348.1"/>
    </source>
</evidence>
<proteinExistence type="predicted"/>
<dbReference type="KEGG" id="mpu:MYPU_1750"/>
<organism evidence="2">
    <name type="scientific">Mycoplasmopsis pulmonis (strain UAB CTIP)</name>
    <name type="common">Mycoplasma pulmonis</name>
    <dbReference type="NCBI Taxonomy" id="272635"/>
    <lineage>
        <taxon>Bacteria</taxon>
        <taxon>Bacillati</taxon>
        <taxon>Mycoplasmatota</taxon>
        <taxon>Mycoplasmoidales</taxon>
        <taxon>Metamycoplasmataceae</taxon>
        <taxon>Mycoplasmopsis</taxon>
    </lineage>
</organism>